<gene>
    <name evidence="5" type="primary">RAX</name>
    <name evidence="5" type="ORF">FJT64_019263</name>
</gene>
<keyword evidence="2 3" id="KW-0539">Nucleus</keyword>
<reference evidence="5 6" key="1">
    <citation type="submission" date="2019-07" db="EMBL/GenBank/DDBJ databases">
        <title>Draft genome assembly of a fouling barnacle, Amphibalanus amphitrite (Darwin, 1854): The first reference genome for Thecostraca.</title>
        <authorList>
            <person name="Kim W."/>
        </authorList>
    </citation>
    <scope>NUCLEOTIDE SEQUENCE [LARGE SCALE GENOMIC DNA]</scope>
    <source>
        <strain evidence="5">SNU_AA5</strain>
        <tissue evidence="5">Soma without cirri and trophi</tissue>
    </source>
</reference>
<dbReference type="PROSITE" id="PS50071">
    <property type="entry name" value="HOMEOBOX_2"/>
    <property type="match status" value="1"/>
</dbReference>
<keyword evidence="2 3" id="KW-0238">DNA-binding</keyword>
<dbReference type="Gene3D" id="1.10.10.60">
    <property type="entry name" value="Homeodomain-like"/>
    <property type="match status" value="1"/>
</dbReference>
<evidence type="ECO:0000256" key="3">
    <source>
        <dbReference type="RuleBase" id="RU000682"/>
    </source>
</evidence>
<feature type="DNA-binding region" description="Homeobox" evidence="2">
    <location>
        <begin position="9"/>
        <end position="56"/>
    </location>
</feature>
<protein>
    <submittedName>
        <fullName evidence="5">Retinal homeobox protein Rx</fullName>
    </submittedName>
</protein>
<dbReference type="EMBL" id="VIIS01000384">
    <property type="protein sequence ID" value="KAF0309628.1"/>
    <property type="molecule type" value="Genomic_DNA"/>
</dbReference>
<comment type="caution">
    <text evidence="5">The sequence shown here is derived from an EMBL/GenBank/DDBJ whole genome shotgun (WGS) entry which is preliminary data.</text>
</comment>
<keyword evidence="6" id="KW-1185">Reference proteome</keyword>
<accession>A0A6A4X449</accession>
<dbReference type="SMART" id="SM00389">
    <property type="entry name" value="HOX"/>
    <property type="match status" value="1"/>
</dbReference>
<dbReference type="GO" id="GO:0000981">
    <property type="term" value="F:DNA-binding transcription factor activity, RNA polymerase II-specific"/>
    <property type="evidence" value="ECO:0007669"/>
    <property type="project" value="TreeGrafter"/>
</dbReference>
<evidence type="ECO:0000256" key="2">
    <source>
        <dbReference type="PROSITE-ProRule" id="PRU00108"/>
    </source>
</evidence>
<evidence type="ECO:0000259" key="4">
    <source>
        <dbReference type="PROSITE" id="PS50071"/>
    </source>
</evidence>
<sequence length="71" mass="8213">MKAGLRRKSRRSRTTFTTYQLHALERTFEKCQYPDVLTREEVAGRLQLTEARVQMSQLRNALTARGASTVK</sequence>
<dbReference type="InterPro" id="IPR050649">
    <property type="entry name" value="Paired_Homeobox_TFs"/>
</dbReference>
<dbReference type="CDD" id="cd00086">
    <property type="entry name" value="homeodomain"/>
    <property type="match status" value="1"/>
</dbReference>
<dbReference type="GO" id="GO:0000977">
    <property type="term" value="F:RNA polymerase II transcription regulatory region sequence-specific DNA binding"/>
    <property type="evidence" value="ECO:0007669"/>
    <property type="project" value="TreeGrafter"/>
</dbReference>
<dbReference type="AlphaFoldDB" id="A0A6A4X449"/>
<dbReference type="Pfam" id="PF00046">
    <property type="entry name" value="Homeodomain"/>
    <property type="match status" value="1"/>
</dbReference>
<name>A0A6A4X449_AMPAM</name>
<dbReference type="SUPFAM" id="SSF46689">
    <property type="entry name" value="Homeodomain-like"/>
    <property type="match status" value="1"/>
</dbReference>
<evidence type="ECO:0000313" key="5">
    <source>
        <dbReference type="EMBL" id="KAF0309628.1"/>
    </source>
</evidence>
<dbReference type="InterPro" id="IPR001356">
    <property type="entry name" value="HD"/>
</dbReference>
<dbReference type="Proteomes" id="UP000440578">
    <property type="component" value="Unassembled WGS sequence"/>
</dbReference>
<feature type="domain" description="Homeobox" evidence="4">
    <location>
        <begin position="7"/>
        <end position="55"/>
    </location>
</feature>
<proteinExistence type="predicted"/>
<dbReference type="PANTHER" id="PTHR24329:SF543">
    <property type="entry name" value="FI01017P-RELATED"/>
    <property type="match status" value="1"/>
</dbReference>
<keyword evidence="2 3" id="KW-0371">Homeobox</keyword>
<evidence type="ECO:0000313" key="6">
    <source>
        <dbReference type="Proteomes" id="UP000440578"/>
    </source>
</evidence>
<organism evidence="5 6">
    <name type="scientific">Amphibalanus amphitrite</name>
    <name type="common">Striped barnacle</name>
    <name type="synonym">Balanus amphitrite</name>
    <dbReference type="NCBI Taxonomy" id="1232801"/>
    <lineage>
        <taxon>Eukaryota</taxon>
        <taxon>Metazoa</taxon>
        <taxon>Ecdysozoa</taxon>
        <taxon>Arthropoda</taxon>
        <taxon>Crustacea</taxon>
        <taxon>Multicrustacea</taxon>
        <taxon>Cirripedia</taxon>
        <taxon>Thoracica</taxon>
        <taxon>Thoracicalcarea</taxon>
        <taxon>Balanomorpha</taxon>
        <taxon>Balanoidea</taxon>
        <taxon>Balanidae</taxon>
        <taxon>Amphibalaninae</taxon>
        <taxon>Amphibalanus</taxon>
    </lineage>
</organism>
<comment type="subcellular location">
    <subcellularLocation>
        <location evidence="1 2 3">Nucleus</location>
    </subcellularLocation>
</comment>
<evidence type="ECO:0000256" key="1">
    <source>
        <dbReference type="ARBA" id="ARBA00004123"/>
    </source>
</evidence>
<dbReference type="GO" id="GO:0005634">
    <property type="term" value="C:nucleus"/>
    <property type="evidence" value="ECO:0007669"/>
    <property type="project" value="UniProtKB-SubCell"/>
</dbReference>
<dbReference type="PANTHER" id="PTHR24329">
    <property type="entry name" value="HOMEOBOX PROTEIN ARISTALESS"/>
    <property type="match status" value="1"/>
</dbReference>
<dbReference type="InterPro" id="IPR009057">
    <property type="entry name" value="Homeodomain-like_sf"/>
</dbReference>